<dbReference type="InterPro" id="IPR053185">
    <property type="entry name" value="SET_domain_protein"/>
</dbReference>
<protein>
    <recommendedName>
        <fullName evidence="1">SET domain-containing protein</fullName>
    </recommendedName>
</protein>
<evidence type="ECO:0000313" key="3">
    <source>
        <dbReference type="Proteomes" id="UP000800235"/>
    </source>
</evidence>
<sequence length="306" mass="34774">MKRTANFWTHEPFCLESVEAKNGFCVYTNAKFARGRGISFVATPNDIQYVLQAKIFRKGLQNEATTSSPGALKYYRKASQELFLSQFTQEGRDPYIDRMDKNAFNVQMGKSRQFFSGALPETARFNHDCRPSTVYHINPETLQHQSFVVRPIKAGEEITLSYLPPYLNSTSRRNLLSQSWGFDCTCKLCTASAATKRHSDLRLLKIESIIAELNILPSKRIIDPKKAEELVRLHEQEGLWGNIGGAHMYVAMEYEVLGNRKMAKKWAGVAKESLGLLSGEGHEYHFAMKRILGEDVGSERPYARHL</sequence>
<dbReference type="PROSITE" id="PS50280">
    <property type="entry name" value="SET"/>
    <property type="match status" value="1"/>
</dbReference>
<dbReference type="AlphaFoldDB" id="A0A9P4NSG5"/>
<dbReference type="Gene3D" id="2.170.270.10">
    <property type="entry name" value="SET domain"/>
    <property type="match status" value="1"/>
</dbReference>
<organism evidence="2 3">
    <name type="scientific">Tothia fuscella</name>
    <dbReference type="NCBI Taxonomy" id="1048955"/>
    <lineage>
        <taxon>Eukaryota</taxon>
        <taxon>Fungi</taxon>
        <taxon>Dikarya</taxon>
        <taxon>Ascomycota</taxon>
        <taxon>Pezizomycotina</taxon>
        <taxon>Dothideomycetes</taxon>
        <taxon>Pleosporomycetidae</taxon>
        <taxon>Venturiales</taxon>
        <taxon>Cylindrosympodiaceae</taxon>
        <taxon>Tothia</taxon>
    </lineage>
</organism>
<reference evidence="2" key="1">
    <citation type="journal article" date="2020" name="Stud. Mycol.">
        <title>101 Dothideomycetes genomes: a test case for predicting lifestyles and emergence of pathogens.</title>
        <authorList>
            <person name="Haridas S."/>
            <person name="Albert R."/>
            <person name="Binder M."/>
            <person name="Bloem J."/>
            <person name="Labutti K."/>
            <person name="Salamov A."/>
            <person name="Andreopoulos B."/>
            <person name="Baker S."/>
            <person name="Barry K."/>
            <person name="Bills G."/>
            <person name="Bluhm B."/>
            <person name="Cannon C."/>
            <person name="Castanera R."/>
            <person name="Culley D."/>
            <person name="Daum C."/>
            <person name="Ezra D."/>
            <person name="Gonzalez J."/>
            <person name="Henrissat B."/>
            <person name="Kuo A."/>
            <person name="Liang C."/>
            <person name="Lipzen A."/>
            <person name="Lutzoni F."/>
            <person name="Magnuson J."/>
            <person name="Mondo S."/>
            <person name="Nolan M."/>
            <person name="Ohm R."/>
            <person name="Pangilinan J."/>
            <person name="Park H.-J."/>
            <person name="Ramirez L."/>
            <person name="Alfaro M."/>
            <person name="Sun H."/>
            <person name="Tritt A."/>
            <person name="Yoshinaga Y."/>
            <person name="Zwiers L.-H."/>
            <person name="Turgeon B."/>
            <person name="Goodwin S."/>
            <person name="Spatafora J."/>
            <person name="Crous P."/>
            <person name="Grigoriev I."/>
        </authorList>
    </citation>
    <scope>NUCLEOTIDE SEQUENCE</scope>
    <source>
        <strain evidence="2">CBS 130266</strain>
    </source>
</reference>
<gene>
    <name evidence="2" type="ORF">EJ08DRAFT_633339</name>
</gene>
<dbReference type="CDD" id="cd20071">
    <property type="entry name" value="SET_SMYD"/>
    <property type="match status" value="1"/>
</dbReference>
<evidence type="ECO:0000313" key="2">
    <source>
        <dbReference type="EMBL" id="KAF2430876.1"/>
    </source>
</evidence>
<dbReference type="PANTHER" id="PTHR47332:SF6">
    <property type="entry name" value="SET DOMAIN-CONTAINING PROTEIN"/>
    <property type="match status" value="1"/>
</dbReference>
<keyword evidence="3" id="KW-1185">Reference proteome</keyword>
<dbReference type="Pfam" id="PF00856">
    <property type="entry name" value="SET"/>
    <property type="match status" value="1"/>
</dbReference>
<dbReference type="InterPro" id="IPR001214">
    <property type="entry name" value="SET_dom"/>
</dbReference>
<dbReference type="InterPro" id="IPR046341">
    <property type="entry name" value="SET_dom_sf"/>
</dbReference>
<dbReference type="EMBL" id="MU007036">
    <property type="protein sequence ID" value="KAF2430876.1"/>
    <property type="molecule type" value="Genomic_DNA"/>
</dbReference>
<dbReference type="PANTHER" id="PTHR47332">
    <property type="entry name" value="SET DOMAIN-CONTAINING PROTEIN 5"/>
    <property type="match status" value="1"/>
</dbReference>
<name>A0A9P4NSG5_9PEZI</name>
<feature type="domain" description="SET" evidence="1">
    <location>
        <begin position="11"/>
        <end position="163"/>
    </location>
</feature>
<accession>A0A9P4NSG5</accession>
<dbReference type="OrthoDB" id="1028014at2759"/>
<proteinExistence type="predicted"/>
<dbReference type="Proteomes" id="UP000800235">
    <property type="component" value="Unassembled WGS sequence"/>
</dbReference>
<evidence type="ECO:0000259" key="1">
    <source>
        <dbReference type="PROSITE" id="PS50280"/>
    </source>
</evidence>
<comment type="caution">
    <text evidence="2">The sequence shown here is derived from an EMBL/GenBank/DDBJ whole genome shotgun (WGS) entry which is preliminary data.</text>
</comment>
<dbReference type="SUPFAM" id="SSF82199">
    <property type="entry name" value="SET domain"/>
    <property type="match status" value="1"/>
</dbReference>